<evidence type="ECO:0000313" key="2">
    <source>
        <dbReference type="Proteomes" id="UP000478052"/>
    </source>
</evidence>
<comment type="caution">
    <text evidence="1">The sequence shown here is derived from an EMBL/GenBank/DDBJ whole genome shotgun (WGS) entry which is preliminary data.</text>
</comment>
<dbReference type="AlphaFoldDB" id="A0A6G0YM65"/>
<proteinExistence type="predicted"/>
<reference evidence="1 2" key="1">
    <citation type="submission" date="2019-08" db="EMBL/GenBank/DDBJ databases">
        <title>Whole genome of Aphis craccivora.</title>
        <authorList>
            <person name="Voronova N.V."/>
            <person name="Shulinski R.S."/>
            <person name="Bandarenka Y.V."/>
            <person name="Zhorov D.G."/>
            <person name="Warner D."/>
        </authorList>
    </citation>
    <scope>NUCLEOTIDE SEQUENCE [LARGE SCALE GENOMIC DNA]</scope>
    <source>
        <strain evidence="1">180601</strain>
        <tissue evidence="1">Whole Body</tissue>
    </source>
</reference>
<keyword evidence="2" id="KW-1185">Reference proteome</keyword>
<organism evidence="1 2">
    <name type="scientific">Aphis craccivora</name>
    <name type="common">Cowpea aphid</name>
    <dbReference type="NCBI Taxonomy" id="307492"/>
    <lineage>
        <taxon>Eukaryota</taxon>
        <taxon>Metazoa</taxon>
        <taxon>Ecdysozoa</taxon>
        <taxon>Arthropoda</taxon>
        <taxon>Hexapoda</taxon>
        <taxon>Insecta</taxon>
        <taxon>Pterygota</taxon>
        <taxon>Neoptera</taxon>
        <taxon>Paraneoptera</taxon>
        <taxon>Hemiptera</taxon>
        <taxon>Sternorrhyncha</taxon>
        <taxon>Aphidomorpha</taxon>
        <taxon>Aphidoidea</taxon>
        <taxon>Aphididae</taxon>
        <taxon>Aphidini</taxon>
        <taxon>Aphis</taxon>
        <taxon>Aphis</taxon>
    </lineage>
</organism>
<accession>A0A6G0YM65</accession>
<protein>
    <submittedName>
        <fullName evidence="1">Ataxin-2</fullName>
    </submittedName>
</protein>
<dbReference type="OrthoDB" id="5842031at2759"/>
<dbReference type="EMBL" id="VUJU01003349">
    <property type="protein sequence ID" value="KAF0758235.1"/>
    <property type="molecule type" value="Genomic_DNA"/>
</dbReference>
<name>A0A6G0YM65_APHCR</name>
<feature type="non-terminal residue" evidence="1">
    <location>
        <position position="76"/>
    </location>
</feature>
<dbReference type="Proteomes" id="UP000478052">
    <property type="component" value="Unassembled WGS sequence"/>
</dbReference>
<gene>
    <name evidence="1" type="ORF">FWK35_00037100</name>
</gene>
<evidence type="ECO:0000313" key="1">
    <source>
        <dbReference type="EMBL" id="KAF0758235.1"/>
    </source>
</evidence>
<sequence length="76" mass="8631">MSDKIEHVKSILKELVGRTKDFQNLNAFRLFVLQHNTYDVDKATIVYTGQPTSYPARGCAESPIVKYTPDAVCQLR</sequence>